<dbReference type="Pfam" id="PF14749">
    <property type="entry name" value="Acyl-CoA_ox_N"/>
    <property type="match status" value="1"/>
</dbReference>
<feature type="domain" description="Acyl-coenzyme A oxidase N-terminal" evidence="12">
    <location>
        <begin position="23"/>
        <end position="127"/>
    </location>
</feature>
<evidence type="ECO:0000256" key="6">
    <source>
        <dbReference type="ARBA" id="ARBA00022832"/>
    </source>
</evidence>
<keyword evidence="7" id="KW-0560">Oxidoreductase</keyword>
<dbReference type="Pfam" id="PF22924">
    <property type="entry name" value="ACOX_C_alpha1"/>
    <property type="match status" value="1"/>
</dbReference>
<evidence type="ECO:0000313" key="15">
    <source>
        <dbReference type="Proteomes" id="UP001556367"/>
    </source>
</evidence>
<comment type="cofactor">
    <cofactor evidence="1">
        <name>FAD</name>
        <dbReference type="ChEBI" id="CHEBI:57692"/>
    </cofactor>
</comment>
<dbReference type="Gene3D" id="1.20.140.10">
    <property type="entry name" value="Butyryl-CoA Dehydrogenase, subunit A, domain 3"/>
    <property type="match status" value="2"/>
</dbReference>
<dbReference type="InterPro" id="IPR002655">
    <property type="entry name" value="Acyl-CoA_oxidase_C"/>
</dbReference>
<dbReference type="Proteomes" id="UP001556367">
    <property type="component" value="Unassembled WGS sequence"/>
</dbReference>
<dbReference type="PANTHER" id="PTHR10909">
    <property type="entry name" value="ELECTRON TRANSPORT OXIDOREDUCTASE"/>
    <property type="match status" value="1"/>
</dbReference>
<evidence type="ECO:0000313" key="14">
    <source>
        <dbReference type="EMBL" id="KAL0952549.1"/>
    </source>
</evidence>
<comment type="similarity">
    <text evidence="3 10">Belongs to the acyl-CoA oxidase family.</text>
</comment>
<dbReference type="SUPFAM" id="SSF56645">
    <property type="entry name" value="Acyl-CoA dehydrogenase NM domain-like"/>
    <property type="match status" value="1"/>
</dbReference>
<dbReference type="EMBL" id="JASNQZ010000010">
    <property type="protein sequence ID" value="KAL0952549.1"/>
    <property type="molecule type" value="Genomic_DNA"/>
</dbReference>
<evidence type="ECO:0000259" key="12">
    <source>
        <dbReference type="Pfam" id="PF14749"/>
    </source>
</evidence>
<dbReference type="InterPro" id="IPR037069">
    <property type="entry name" value="AcylCoA_DH/ox_N_sf"/>
</dbReference>
<evidence type="ECO:0000256" key="3">
    <source>
        <dbReference type="ARBA" id="ARBA00006288"/>
    </source>
</evidence>
<evidence type="ECO:0000256" key="2">
    <source>
        <dbReference type="ARBA" id="ARBA00004275"/>
    </source>
</evidence>
<protein>
    <recommendedName>
        <fullName evidence="10">Acyl-coenzyme A oxidase</fullName>
    </recommendedName>
</protein>
<evidence type="ECO:0000259" key="11">
    <source>
        <dbReference type="Pfam" id="PF01756"/>
    </source>
</evidence>
<evidence type="ECO:0000256" key="8">
    <source>
        <dbReference type="ARBA" id="ARBA00023098"/>
    </source>
</evidence>
<evidence type="ECO:0000256" key="9">
    <source>
        <dbReference type="ARBA" id="ARBA00023140"/>
    </source>
</evidence>
<dbReference type="PIRSF" id="PIRSF000168">
    <property type="entry name" value="Acyl-CoA_oxidase"/>
    <property type="match status" value="1"/>
</dbReference>
<keyword evidence="9" id="KW-0576">Peroxisome</keyword>
<dbReference type="Gene3D" id="2.40.110.10">
    <property type="entry name" value="Butyryl-CoA Dehydrogenase, subunit A, domain 2"/>
    <property type="match status" value="1"/>
</dbReference>
<dbReference type="Pfam" id="PF01756">
    <property type="entry name" value="ACOX"/>
    <property type="match status" value="1"/>
</dbReference>
<dbReference type="InterPro" id="IPR029320">
    <property type="entry name" value="Acyl-CoA_ox_N"/>
</dbReference>
<evidence type="ECO:0000256" key="1">
    <source>
        <dbReference type="ARBA" id="ARBA00001974"/>
    </source>
</evidence>
<dbReference type="InterPro" id="IPR055060">
    <property type="entry name" value="ACOX_C_alpha1"/>
</dbReference>
<evidence type="ECO:0000256" key="4">
    <source>
        <dbReference type="ARBA" id="ARBA00022630"/>
    </source>
</evidence>
<dbReference type="PANTHER" id="PTHR10909:SF250">
    <property type="entry name" value="PEROXISOMAL ACYL-COENZYME A OXIDASE 1"/>
    <property type="match status" value="1"/>
</dbReference>
<evidence type="ECO:0000256" key="7">
    <source>
        <dbReference type="ARBA" id="ARBA00023002"/>
    </source>
</evidence>
<reference evidence="15" key="1">
    <citation type="submission" date="2024-06" db="EMBL/GenBank/DDBJ databases">
        <title>Multi-omics analyses provide insights into the biosynthesis of the anticancer antibiotic pleurotin in Hohenbuehelia grisea.</title>
        <authorList>
            <person name="Weaver J.A."/>
            <person name="Alberti F."/>
        </authorList>
    </citation>
    <scope>NUCLEOTIDE SEQUENCE [LARGE SCALE GENOMIC DNA]</scope>
    <source>
        <strain evidence="15">T-177</strain>
    </source>
</reference>
<sequence length="693" mass="75662">MHDPSKQNAVDMVNARSKTSFDVSAVRNFLRNGDANWERHSRLVQILAEDPVFDKSRRDFITREERYYRGQRMINRIFELQEKHQWTSEELNMAISAVDEALPIALHLVAFEPVFRMQASPELLTKYDALIATRGILGCYLQTELAHGTNVGSLETTATYISETQEFEIHSPTLTSSKWWIGALGKTATHGVVQAKLILPGGKDIGPHLFFLQLRSMDDHKVLPGITIGDIGPKVMMGYPAPDNGFARFDHVRIPKGNMLSKFAQVTKEGKYVRPPHAKLSYGGMMYIRSSMVTGAGWTISRAATIAMRYTTVRRQGERGPDGLEIQVINYPSTYYRLLPILAHAYVFIELGRSVSQAFASLSARLAQGDTSLLAEMHATTSGLKVLATTTGIADIEVARRSMGGHGYSVFSGLGHVYADYVPSATYEGDNFALDQQVVRGALKSLKAFLSLVSGRSLSPDAVSAALSPSTAYLRLLLPALPSNPSAIPKITESRWENPTDVILLLEWRAALVVQALAKEVEAHPSESVSGSVDAGAVQRAARAITDAFVAARVGTMIQECPLQGEAGKAVKGLYMLYLLTSLESGLVDLLSFGIVTSALQQPGTQDVTLGLRHAIKALCEVLLPNAIGLTDAFGFTDWELHSALGVSDGRVYEALWAAAQREPLNAHEVTPAYEESIKPILQRGQRLAGAKL</sequence>
<keyword evidence="8" id="KW-0443">Lipid metabolism</keyword>
<evidence type="ECO:0000256" key="5">
    <source>
        <dbReference type="ARBA" id="ARBA00022827"/>
    </source>
</evidence>
<keyword evidence="5 10" id="KW-0274">FAD</keyword>
<feature type="domain" description="Acyl-CoA oxidase C-terminal" evidence="11">
    <location>
        <begin position="499"/>
        <end position="683"/>
    </location>
</feature>
<organism evidence="14 15">
    <name type="scientific">Hohenbuehelia grisea</name>
    <dbReference type="NCBI Taxonomy" id="104357"/>
    <lineage>
        <taxon>Eukaryota</taxon>
        <taxon>Fungi</taxon>
        <taxon>Dikarya</taxon>
        <taxon>Basidiomycota</taxon>
        <taxon>Agaricomycotina</taxon>
        <taxon>Agaricomycetes</taxon>
        <taxon>Agaricomycetidae</taxon>
        <taxon>Agaricales</taxon>
        <taxon>Pleurotineae</taxon>
        <taxon>Pleurotaceae</taxon>
        <taxon>Hohenbuehelia</taxon>
    </lineage>
</organism>
<dbReference type="SUPFAM" id="SSF47203">
    <property type="entry name" value="Acyl-CoA dehydrogenase C-terminal domain-like"/>
    <property type="match status" value="2"/>
</dbReference>
<dbReference type="InterPro" id="IPR009100">
    <property type="entry name" value="AcylCoA_DH/oxidase_NM_dom_sf"/>
</dbReference>
<evidence type="ECO:0000256" key="10">
    <source>
        <dbReference type="PIRNR" id="PIRNR000168"/>
    </source>
</evidence>
<name>A0ABR3JA48_9AGAR</name>
<dbReference type="InterPro" id="IPR012258">
    <property type="entry name" value="Acyl-CoA_oxidase"/>
</dbReference>
<feature type="domain" description="Acyl-CoA oxidase C-alpha1" evidence="13">
    <location>
        <begin position="282"/>
        <end position="441"/>
    </location>
</feature>
<evidence type="ECO:0000259" key="13">
    <source>
        <dbReference type="Pfam" id="PF22924"/>
    </source>
</evidence>
<dbReference type="InterPro" id="IPR036250">
    <property type="entry name" value="AcylCo_DH-like_C"/>
</dbReference>
<proteinExistence type="inferred from homology"/>
<comment type="caution">
    <text evidence="14">The sequence shown here is derived from an EMBL/GenBank/DDBJ whole genome shotgun (WGS) entry which is preliminary data.</text>
</comment>
<dbReference type="InterPro" id="IPR046373">
    <property type="entry name" value="Acyl-CoA_Oxase/DH_mid-dom_sf"/>
</dbReference>
<accession>A0ABR3JA48</accession>
<keyword evidence="4 10" id="KW-0285">Flavoprotein</keyword>
<gene>
    <name evidence="14" type="ORF">HGRIS_006806</name>
</gene>
<keyword evidence="6" id="KW-0276">Fatty acid metabolism</keyword>
<comment type="subcellular location">
    <subcellularLocation>
        <location evidence="2">Peroxisome</location>
    </subcellularLocation>
</comment>
<keyword evidence="15" id="KW-1185">Reference proteome</keyword>
<dbReference type="Gene3D" id="1.10.540.10">
    <property type="entry name" value="Acyl-CoA dehydrogenase/oxidase, N-terminal domain"/>
    <property type="match status" value="1"/>
</dbReference>